<dbReference type="GeneID" id="113213176"/>
<dbReference type="Proteomes" id="UP000504606">
    <property type="component" value="Unplaced"/>
</dbReference>
<dbReference type="AlphaFoldDB" id="A0A6J1TB24"/>
<keyword evidence="2" id="KW-1185">Reference proteome</keyword>
<evidence type="ECO:0000313" key="2">
    <source>
        <dbReference type="Proteomes" id="UP000504606"/>
    </source>
</evidence>
<dbReference type="KEGG" id="foc:113213176"/>
<reference evidence="3 4" key="1">
    <citation type="submission" date="2025-04" db="UniProtKB">
        <authorList>
            <consortium name="RefSeq"/>
        </authorList>
    </citation>
    <scope>IDENTIFICATION</scope>
    <source>
        <tissue evidence="3 4">Whole organism</tissue>
    </source>
</reference>
<dbReference type="RefSeq" id="XP_026287946.1">
    <property type="nucleotide sequence ID" value="XM_026432161.2"/>
</dbReference>
<protein>
    <submittedName>
        <fullName evidence="3 4">Uncharacterized protein LOC113213176</fullName>
    </submittedName>
</protein>
<gene>
    <name evidence="3 4" type="primary">LOC113213176</name>
</gene>
<proteinExistence type="predicted"/>
<evidence type="ECO:0000313" key="3">
    <source>
        <dbReference type="RefSeq" id="XP_026287945.1"/>
    </source>
</evidence>
<evidence type="ECO:0000256" key="1">
    <source>
        <dbReference type="SAM" id="MobiDB-lite"/>
    </source>
</evidence>
<accession>A0A6J1TB24</accession>
<dbReference type="Gene3D" id="3.80.10.10">
    <property type="entry name" value="Ribonuclease Inhibitor"/>
    <property type="match status" value="1"/>
</dbReference>
<dbReference type="SUPFAM" id="SSF52058">
    <property type="entry name" value="L domain-like"/>
    <property type="match status" value="1"/>
</dbReference>
<dbReference type="InterPro" id="IPR032675">
    <property type="entry name" value="LRR_dom_sf"/>
</dbReference>
<feature type="region of interest" description="Disordered" evidence="1">
    <location>
        <begin position="1"/>
        <end position="22"/>
    </location>
</feature>
<sequence length="543" mass="59889">MEMAQPSSRPPRTVTATSETSVDGLGQHGAETCPLCELPDVPFLHIFSYLRNEDGESLFAVAQACPRVSAFPSLWDGKKVNLGTSPRYFKTSIENLLKALRAARRVSFFLSESMWSMSNIEQEREDERSRGGEELSKDTHCYPLAHVDEVIQARSLALLRVAPPVDTLVLSNLCQESTSILRTYTYFETYAEFRSYSSSGFLRLFFNHPMDIASLIEKIGPTLKHLKSTVAVPLASLDHAQNLETLDLNVASIRVEAWPQPKYTITSLLAVASLSLPRLHTVRLGYDTDTASLDLDEALHSAELLLLALFAHCDQVRCVALCSPDVMPLLDACPADLQRLSICWPAPGLAARLGRMQGLKDLTIKLDDDEDDELESLLRACSGPLERLELVGMCRGETVRAVRAAGLTSLTSLVLSSWDPPDLRHVALALSGLPRLRLLDLENFSLSPEVVRDVVLAAIATLELLIIDDTREPELVTAVKELVTVVKELHVGLRLFVRDNAYTLFFRHSAAESECALCAEFAATVGSKGDERSARIEKCDVAE</sequence>
<name>A0A6J1TB24_FRAOC</name>
<dbReference type="RefSeq" id="XP_026287945.1">
    <property type="nucleotide sequence ID" value="XM_026432160.2"/>
</dbReference>
<evidence type="ECO:0000313" key="4">
    <source>
        <dbReference type="RefSeq" id="XP_026287946.1"/>
    </source>
</evidence>
<organism evidence="2 4">
    <name type="scientific">Frankliniella occidentalis</name>
    <name type="common">Western flower thrips</name>
    <name type="synonym">Euthrips occidentalis</name>
    <dbReference type="NCBI Taxonomy" id="133901"/>
    <lineage>
        <taxon>Eukaryota</taxon>
        <taxon>Metazoa</taxon>
        <taxon>Ecdysozoa</taxon>
        <taxon>Arthropoda</taxon>
        <taxon>Hexapoda</taxon>
        <taxon>Insecta</taxon>
        <taxon>Pterygota</taxon>
        <taxon>Neoptera</taxon>
        <taxon>Paraneoptera</taxon>
        <taxon>Thysanoptera</taxon>
        <taxon>Terebrantia</taxon>
        <taxon>Thripoidea</taxon>
        <taxon>Thripidae</taxon>
        <taxon>Frankliniella</taxon>
    </lineage>
</organism>